<dbReference type="Proteomes" id="UP000005178">
    <property type="component" value="Unassembled WGS sequence"/>
</dbReference>
<keyword evidence="2" id="KW-1185">Reference proteome</keyword>
<dbReference type="HOGENOM" id="CLU_3246422_0_0_9"/>
<proteinExistence type="predicted"/>
<evidence type="ECO:0000313" key="1">
    <source>
        <dbReference type="EMBL" id="EDS73243.1"/>
    </source>
</evidence>
<name>B1C8A6_9FIRM</name>
<sequence>MFRKNEQDIKDKIPYRFISLKQNIYPYTKMLIPLIKNDSTPL</sequence>
<accession>B1C8A6</accession>
<dbReference type="EMBL" id="ABIL02000005">
    <property type="protein sequence ID" value="EDS73243.1"/>
    <property type="molecule type" value="Genomic_DNA"/>
</dbReference>
<gene>
    <name evidence="1" type="ORF">ANASTE_00963</name>
</gene>
<comment type="caution">
    <text evidence="1">The sequence shown here is derived from an EMBL/GenBank/DDBJ whole genome shotgun (WGS) entry which is preliminary data.</text>
</comment>
<reference evidence="1" key="2">
    <citation type="submission" date="2013-08" db="EMBL/GenBank/DDBJ databases">
        <title>Draft genome sequence of Anaerofustis stercorihominis (DSM 17244).</title>
        <authorList>
            <person name="Sudarsanam P."/>
            <person name="Ley R."/>
            <person name="Guruge J."/>
            <person name="Turnbaugh P.J."/>
            <person name="Mahowald M."/>
            <person name="Liep D."/>
            <person name="Gordon J."/>
        </authorList>
    </citation>
    <scope>NUCLEOTIDE SEQUENCE</scope>
    <source>
        <strain evidence="1">DSM 17244</strain>
    </source>
</reference>
<organism evidence="1 2">
    <name type="scientific">Anaerofustis stercorihominis DSM 17244</name>
    <dbReference type="NCBI Taxonomy" id="445971"/>
    <lineage>
        <taxon>Bacteria</taxon>
        <taxon>Bacillati</taxon>
        <taxon>Bacillota</taxon>
        <taxon>Clostridia</taxon>
        <taxon>Eubacteriales</taxon>
        <taxon>Eubacteriaceae</taxon>
        <taxon>Anaerofustis</taxon>
    </lineage>
</organism>
<protein>
    <submittedName>
        <fullName evidence="1">Uncharacterized protein</fullName>
    </submittedName>
</protein>
<evidence type="ECO:0000313" key="2">
    <source>
        <dbReference type="Proteomes" id="UP000005178"/>
    </source>
</evidence>
<reference evidence="1" key="1">
    <citation type="submission" date="2008-01" db="EMBL/GenBank/DDBJ databases">
        <authorList>
            <person name="Fulton L."/>
            <person name="Clifton S."/>
            <person name="Fulton B."/>
            <person name="Xu J."/>
            <person name="Minx P."/>
            <person name="Pepin K.H."/>
            <person name="Johnson M."/>
            <person name="Thiruvilangam P."/>
            <person name="Bhonagiri V."/>
            <person name="Nash W.E."/>
            <person name="Mardis E.R."/>
            <person name="Wilson R.K."/>
        </authorList>
    </citation>
    <scope>NUCLEOTIDE SEQUENCE [LARGE SCALE GENOMIC DNA]</scope>
    <source>
        <strain evidence="1">DSM 17244</strain>
    </source>
</reference>
<dbReference type="AlphaFoldDB" id="B1C8A6"/>